<feature type="transmembrane region" description="Helical" evidence="1">
    <location>
        <begin position="32"/>
        <end position="52"/>
    </location>
</feature>
<keyword evidence="3" id="KW-1185">Reference proteome</keyword>
<feature type="transmembrane region" description="Helical" evidence="1">
    <location>
        <begin position="67"/>
        <end position="85"/>
    </location>
</feature>
<dbReference type="Proteomes" id="UP000596381">
    <property type="component" value="Segment"/>
</dbReference>
<gene>
    <name evidence="2" type="ORF">vBKpMFBKp24_160</name>
</gene>
<sequence length="87" mass="10202">MKSLNLMFYLFIITNTVGAMVGLNTDGFIPKTLALSVLVIGVLLSFLFYFIFHREMRKENLKNVKWAYFYLLLSLSMGSWSLFLMRY</sequence>
<organism evidence="2 3">
    <name type="scientific">Klebsiella phage vB_KpM_FBKp24</name>
    <dbReference type="NCBI Taxonomy" id="2801834"/>
    <lineage>
        <taxon>Viruses</taxon>
        <taxon>Duplodnaviria</taxon>
        <taxon>Heunggongvirae</taxon>
        <taxon>Uroviricota</taxon>
        <taxon>Caudoviricetes</taxon>
        <taxon>Chimalliviridae</taxon>
        <taxon>Maaswegvirus</taxon>
        <taxon>Maaswegvirus Kp24</taxon>
    </lineage>
</organism>
<feature type="transmembrane region" description="Helical" evidence="1">
    <location>
        <begin position="6"/>
        <end position="25"/>
    </location>
</feature>
<accession>A0A7U0GBW8</accession>
<evidence type="ECO:0000256" key="1">
    <source>
        <dbReference type="SAM" id="Phobius"/>
    </source>
</evidence>
<keyword evidence="1" id="KW-1133">Transmembrane helix</keyword>
<protein>
    <submittedName>
        <fullName evidence="2">Uncharacterized protein</fullName>
    </submittedName>
</protein>
<evidence type="ECO:0000313" key="2">
    <source>
        <dbReference type="EMBL" id="QQV92319.1"/>
    </source>
</evidence>
<dbReference type="EMBL" id="MW394391">
    <property type="protein sequence ID" value="QQV92319.1"/>
    <property type="molecule type" value="Genomic_DNA"/>
</dbReference>
<keyword evidence="1" id="KW-0472">Membrane</keyword>
<name>A0A7U0GBW8_9CAUD</name>
<keyword evidence="1" id="KW-0812">Transmembrane</keyword>
<evidence type="ECO:0000313" key="3">
    <source>
        <dbReference type="Proteomes" id="UP000596381"/>
    </source>
</evidence>
<reference evidence="2 3" key="1">
    <citation type="submission" date="2020-12" db="EMBL/GenBank/DDBJ databases">
        <title>Genomic characterization of four novel bacteriophages infecting Klebsiella pneumoniae.</title>
        <authorList>
            <person name="Estrada Bonilla B."/>
            <person name="Costa A.R."/>
            <person name="van Rossum T."/>
            <person name="Hagedoorn S."/>
            <person name="Wallinga H."/>
            <person name="Xiao M."/>
            <person name="Song W."/>
            <person name="Haas P.-J."/>
            <person name="Nobrega F.L."/>
            <person name="Brouns S.J.J."/>
        </authorList>
    </citation>
    <scope>NUCLEOTIDE SEQUENCE [LARGE SCALE GENOMIC DNA]</scope>
</reference>
<proteinExistence type="predicted"/>